<reference evidence="2" key="1">
    <citation type="submission" date="2022-05" db="EMBL/GenBank/DDBJ databases">
        <title>Expanded diversity of anoxic marine methylotrophy in a Black Sea sulfate reducing microorganism.</title>
        <authorList>
            <person name="Fischer P.Q."/>
            <person name="Stams A.J.M."/>
            <person name="Villanueva L."/>
            <person name="Sousa D.Z."/>
        </authorList>
    </citation>
    <scope>NUCLEOTIDE SEQUENCE</scope>
    <source>
        <strain evidence="2">P130</strain>
    </source>
</reference>
<feature type="domain" description="Phospholipase D-like" evidence="1">
    <location>
        <begin position="4"/>
        <end position="114"/>
    </location>
</feature>
<dbReference type="SUPFAM" id="SSF56024">
    <property type="entry name" value="Phospholipase D/nuclease"/>
    <property type="match status" value="1"/>
</dbReference>
<keyword evidence="3" id="KW-1185">Reference proteome</keyword>
<proteinExistence type="predicted"/>
<comment type="caution">
    <text evidence="2">The sequence shown here is derived from an EMBL/GenBank/DDBJ whole genome shotgun (WGS) entry which is preliminary data.</text>
</comment>
<gene>
    <name evidence="2" type="ORF">M8H41_23960</name>
</gene>
<accession>A0ABT8QWY7</accession>
<evidence type="ECO:0000313" key="2">
    <source>
        <dbReference type="EMBL" id="MDO0825864.1"/>
    </source>
</evidence>
<sequence>MRLIINELTQFTMGGGKLRVITTSYLGATDFKAVEQLSKLTNTEIHISYDTERTRLHAKTYVFWRDNGFSTVYIGSSNISESAMTSGLEWNIKLSQYDSGDILEKIRATFEGYWNNLELTPFIPALDSERLRKALKSERRNSQDEANVLGLHFETLLLPARNSGQIEG</sequence>
<dbReference type="Pfam" id="PF13091">
    <property type="entry name" value="PLDc_2"/>
    <property type="match status" value="1"/>
</dbReference>
<organism evidence="2 3">
    <name type="scientific">Desulfosporosinus nitroreducens</name>
    <dbReference type="NCBI Taxonomy" id="2018668"/>
    <lineage>
        <taxon>Bacteria</taxon>
        <taxon>Bacillati</taxon>
        <taxon>Bacillota</taxon>
        <taxon>Clostridia</taxon>
        <taxon>Eubacteriales</taxon>
        <taxon>Desulfitobacteriaceae</taxon>
        <taxon>Desulfosporosinus</taxon>
    </lineage>
</organism>
<dbReference type="Proteomes" id="UP001176021">
    <property type="component" value="Unassembled WGS sequence"/>
</dbReference>
<name>A0ABT8QWY7_9FIRM</name>
<dbReference type="Gene3D" id="3.30.870.10">
    <property type="entry name" value="Endonuclease Chain A"/>
    <property type="match status" value="1"/>
</dbReference>
<protein>
    <submittedName>
        <fullName evidence="2">Phospholipase D-like domain-containing protein</fullName>
    </submittedName>
</protein>
<evidence type="ECO:0000259" key="1">
    <source>
        <dbReference type="Pfam" id="PF13091"/>
    </source>
</evidence>
<evidence type="ECO:0000313" key="3">
    <source>
        <dbReference type="Proteomes" id="UP001176021"/>
    </source>
</evidence>
<dbReference type="InterPro" id="IPR025202">
    <property type="entry name" value="PLD-like_dom"/>
</dbReference>
<dbReference type="EMBL" id="JAMJEV010000035">
    <property type="protein sequence ID" value="MDO0825864.1"/>
    <property type="molecule type" value="Genomic_DNA"/>
</dbReference>